<keyword evidence="1" id="KW-0862">Zinc</keyword>
<sequence length="203" mass="23578">MNTGETIYEVHKRFTHIVNHLMALGKVFDKEEINIKILKSLNRRWQPKVTTIYESKDLTSMNMATLFGKLREHELELGRLKDEEEIEEKKKSIALKVTSKKASKIAQSEDDSDAEMDNNKLMSMVLRKFNRLMKNNSQLTNHAGNNKAKKAFKSTAIQCYECVKEGHIKPDCPDLKMKQKANKRFPQDKNKKEKRSLHCLGKQ</sequence>
<gene>
    <name evidence="5" type="primary">Vigan.01G231100</name>
    <name evidence="5" type="ORF">VIGAN_01231100</name>
</gene>
<evidence type="ECO:0000259" key="4">
    <source>
        <dbReference type="PROSITE" id="PS50158"/>
    </source>
</evidence>
<organism evidence="5 6">
    <name type="scientific">Vigna angularis var. angularis</name>
    <dbReference type="NCBI Taxonomy" id="157739"/>
    <lineage>
        <taxon>Eukaryota</taxon>
        <taxon>Viridiplantae</taxon>
        <taxon>Streptophyta</taxon>
        <taxon>Embryophyta</taxon>
        <taxon>Tracheophyta</taxon>
        <taxon>Spermatophyta</taxon>
        <taxon>Magnoliopsida</taxon>
        <taxon>eudicotyledons</taxon>
        <taxon>Gunneridae</taxon>
        <taxon>Pentapetalae</taxon>
        <taxon>rosids</taxon>
        <taxon>fabids</taxon>
        <taxon>Fabales</taxon>
        <taxon>Fabaceae</taxon>
        <taxon>Papilionoideae</taxon>
        <taxon>50 kb inversion clade</taxon>
        <taxon>NPAAA clade</taxon>
        <taxon>indigoferoid/millettioid clade</taxon>
        <taxon>Phaseoleae</taxon>
        <taxon>Vigna</taxon>
    </lineage>
</organism>
<dbReference type="Pfam" id="PF14223">
    <property type="entry name" value="Retrotran_gag_2"/>
    <property type="match status" value="1"/>
</dbReference>
<feature type="domain" description="CCHC-type" evidence="4">
    <location>
        <begin position="159"/>
        <end position="174"/>
    </location>
</feature>
<keyword evidence="2" id="KW-0175">Coiled coil</keyword>
<dbReference type="SUPFAM" id="SSF57756">
    <property type="entry name" value="Retrovirus zinc finger-like domains"/>
    <property type="match status" value="1"/>
</dbReference>
<dbReference type="GO" id="GO:0008270">
    <property type="term" value="F:zinc ion binding"/>
    <property type="evidence" value="ECO:0007669"/>
    <property type="project" value="UniProtKB-KW"/>
</dbReference>
<protein>
    <recommendedName>
        <fullName evidence="4">CCHC-type domain-containing protein</fullName>
    </recommendedName>
</protein>
<proteinExistence type="predicted"/>
<evidence type="ECO:0000313" key="5">
    <source>
        <dbReference type="EMBL" id="BAT74608.1"/>
    </source>
</evidence>
<dbReference type="Gene3D" id="4.10.60.10">
    <property type="entry name" value="Zinc finger, CCHC-type"/>
    <property type="match status" value="1"/>
</dbReference>
<evidence type="ECO:0000256" key="2">
    <source>
        <dbReference type="SAM" id="Coils"/>
    </source>
</evidence>
<evidence type="ECO:0000256" key="1">
    <source>
        <dbReference type="PROSITE-ProRule" id="PRU00047"/>
    </source>
</evidence>
<dbReference type="Proteomes" id="UP000291084">
    <property type="component" value="Chromosome 1"/>
</dbReference>
<dbReference type="GO" id="GO:0003676">
    <property type="term" value="F:nucleic acid binding"/>
    <property type="evidence" value="ECO:0007669"/>
    <property type="project" value="InterPro"/>
</dbReference>
<keyword evidence="6" id="KW-1185">Reference proteome</keyword>
<feature type="region of interest" description="Disordered" evidence="3">
    <location>
        <begin position="171"/>
        <end position="203"/>
    </location>
</feature>
<keyword evidence="1" id="KW-0479">Metal-binding</keyword>
<dbReference type="SMART" id="SM00343">
    <property type="entry name" value="ZnF_C2HC"/>
    <property type="match status" value="1"/>
</dbReference>
<evidence type="ECO:0000256" key="3">
    <source>
        <dbReference type="SAM" id="MobiDB-lite"/>
    </source>
</evidence>
<accession>A0A0S3R272</accession>
<dbReference type="EMBL" id="AP015034">
    <property type="protein sequence ID" value="BAT74608.1"/>
    <property type="molecule type" value="Genomic_DNA"/>
</dbReference>
<evidence type="ECO:0000313" key="6">
    <source>
        <dbReference type="Proteomes" id="UP000291084"/>
    </source>
</evidence>
<dbReference type="OrthoDB" id="1932348at2759"/>
<feature type="coiled-coil region" evidence="2">
    <location>
        <begin position="63"/>
        <end position="90"/>
    </location>
</feature>
<dbReference type="InterPro" id="IPR036875">
    <property type="entry name" value="Znf_CCHC_sf"/>
</dbReference>
<dbReference type="PROSITE" id="PS50158">
    <property type="entry name" value="ZF_CCHC"/>
    <property type="match status" value="1"/>
</dbReference>
<dbReference type="AlphaFoldDB" id="A0A0S3R272"/>
<name>A0A0S3R272_PHAAN</name>
<dbReference type="InterPro" id="IPR001878">
    <property type="entry name" value="Znf_CCHC"/>
</dbReference>
<reference evidence="5 6" key="1">
    <citation type="journal article" date="2015" name="Sci. Rep.">
        <title>The power of single molecule real-time sequencing technology in the de novo assembly of a eukaryotic genome.</title>
        <authorList>
            <person name="Sakai H."/>
            <person name="Naito K."/>
            <person name="Ogiso-Tanaka E."/>
            <person name="Takahashi Y."/>
            <person name="Iseki K."/>
            <person name="Muto C."/>
            <person name="Satou K."/>
            <person name="Teruya K."/>
            <person name="Shiroma A."/>
            <person name="Shimoji M."/>
            <person name="Hirano T."/>
            <person name="Itoh T."/>
            <person name="Kaga A."/>
            <person name="Tomooka N."/>
        </authorList>
    </citation>
    <scope>NUCLEOTIDE SEQUENCE [LARGE SCALE GENOMIC DNA]</scope>
    <source>
        <strain evidence="6">cv. Shumari</strain>
    </source>
</reference>
<keyword evidence="1" id="KW-0863">Zinc-finger</keyword>